<keyword evidence="4" id="KW-1185">Reference proteome</keyword>
<name>R7UUP6_CAPTE</name>
<dbReference type="EMBL" id="KB299712">
    <property type="protein sequence ID" value="ELU07642.1"/>
    <property type="molecule type" value="Genomic_DNA"/>
</dbReference>
<reference evidence="3" key="3">
    <citation type="submission" date="2015-06" db="UniProtKB">
        <authorList>
            <consortium name="EnsemblMetazoa"/>
        </authorList>
    </citation>
    <scope>IDENTIFICATION</scope>
</reference>
<reference evidence="2 4" key="2">
    <citation type="journal article" date="2013" name="Nature">
        <title>Insights into bilaterian evolution from three spiralian genomes.</title>
        <authorList>
            <person name="Simakov O."/>
            <person name="Marletaz F."/>
            <person name="Cho S.J."/>
            <person name="Edsinger-Gonzales E."/>
            <person name="Havlak P."/>
            <person name="Hellsten U."/>
            <person name="Kuo D.H."/>
            <person name="Larsson T."/>
            <person name="Lv J."/>
            <person name="Arendt D."/>
            <person name="Savage R."/>
            <person name="Osoegawa K."/>
            <person name="de Jong P."/>
            <person name="Grimwood J."/>
            <person name="Chapman J.A."/>
            <person name="Shapiro H."/>
            <person name="Aerts A."/>
            <person name="Otillar R.P."/>
            <person name="Terry A.Y."/>
            <person name="Boore J.L."/>
            <person name="Grigoriev I.V."/>
            <person name="Lindberg D.R."/>
            <person name="Seaver E.C."/>
            <person name="Weisblat D.A."/>
            <person name="Putnam N.H."/>
            <person name="Rokhsar D.S."/>
        </authorList>
    </citation>
    <scope>NUCLEOTIDE SEQUENCE</scope>
    <source>
        <strain evidence="2 4">I ESC-2004</strain>
    </source>
</reference>
<gene>
    <name evidence="2" type="ORF">CAPTEDRAFT_211683</name>
</gene>
<dbReference type="AlphaFoldDB" id="R7UUP6"/>
<dbReference type="Proteomes" id="UP000014760">
    <property type="component" value="Unassembled WGS sequence"/>
</dbReference>
<dbReference type="EnsemblMetazoa" id="CapteT211683">
    <property type="protein sequence ID" value="CapteP211683"/>
    <property type="gene ID" value="CapteG211683"/>
</dbReference>
<evidence type="ECO:0000256" key="1">
    <source>
        <dbReference type="SAM" id="MobiDB-lite"/>
    </source>
</evidence>
<sequence length="188" mass="18991">MNLAHAASAHRGFAAAAAAAAAGVTGNGPLAAAAIHSASTYVGGAPTLHQRSPFAIQELLGLGSPSSSSQDSALNAMSRSLVGHGSDSVISVSTYMPRALQPGAIPGITSQAGCLTDPAASPHGFPGWRPNFMHAFPAGSPGQNVLQSLNAAAAANSHHVNAVHHGGMHHPHTDPSTGEKEKKYYKQI</sequence>
<accession>R7UUP6</accession>
<evidence type="ECO:0000313" key="2">
    <source>
        <dbReference type="EMBL" id="ELU07642.1"/>
    </source>
</evidence>
<evidence type="ECO:0000313" key="3">
    <source>
        <dbReference type="EnsemblMetazoa" id="CapteP211683"/>
    </source>
</evidence>
<protein>
    <submittedName>
        <fullName evidence="2 3">Uncharacterized protein</fullName>
    </submittedName>
</protein>
<feature type="compositionally biased region" description="Basic and acidic residues" evidence="1">
    <location>
        <begin position="171"/>
        <end position="188"/>
    </location>
</feature>
<feature type="region of interest" description="Disordered" evidence="1">
    <location>
        <begin position="165"/>
        <end position="188"/>
    </location>
</feature>
<dbReference type="EMBL" id="AMQN01006997">
    <property type="status" value="NOT_ANNOTATED_CDS"/>
    <property type="molecule type" value="Genomic_DNA"/>
</dbReference>
<proteinExistence type="predicted"/>
<reference evidence="4" key="1">
    <citation type="submission" date="2012-12" db="EMBL/GenBank/DDBJ databases">
        <authorList>
            <person name="Hellsten U."/>
            <person name="Grimwood J."/>
            <person name="Chapman J.A."/>
            <person name="Shapiro H."/>
            <person name="Aerts A."/>
            <person name="Otillar R.P."/>
            <person name="Terry A.Y."/>
            <person name="Boore J.L."/>
            <person name="Simakov O."/>
            <person name="Marletaz F."/>
            <person name="Cho S.-J."/>
            <person name="Edsinger-Gonzales E."/>
            <person name="Havlak P."/>
            <person name="Kuo D.-H."/>
            <person name="Larsson T."/>
            <person name="Lv J."/>
            <person name="Arendt D."/>
            <person name="Savage R."/>
            <person name="Osoegawa K."/>
            <person name="de Jong P."/>
            <person name="Lindberg D.R."/>
            <person name="Seaver E.C."/>
            <person name="Weisblat D.A."/>
            <person name="Putnam N.H."/>
            <person name="Grigoriev I.V."/>
            <person name="Rokhsar D.S."/>
        </authorList>
    </citation>
    <scope>NUCLEOTIDE SEQUENCE</scope>
    <source>
        <strain evidence="4">I ESC-2004</strain>
    </source>
</reference>
<dbReference type="HOGENOM" id="CLU_1442366_0_0_1"/>
<evidence type="ECO:0000313" key="4">
    <source>
        <dbReference type="Proteomes" id="UP000014760"/>
    </source>
</evidence>
<organism evidence="2">
    <name type="scientific">Capitella teleta</name>
    <name type="common">Polychaete worm</name>
    <dbReference type="NCBI Taxonomy" id="283909"/>
    <lineage>
        <taxon>Eukaryota</taxon>
        <taxon>Metazoa</taxon>
        <taxon>Spiralia</taxon>
        <taxon>Lophotrochozoa</taxon>
        <taxon>Annelida</taxon>
        <taxon>Polychaeta</taxon>
        <taxon>Sedentaria</taxon>
        <taxon>Scolecida</taxon>
        <taxon>Capitellidae</taxon>
        <taxon>Capitella</taxon>
    </lineage>
</organism>